<proteinExistence type="predicted"/>
<sequence length="87" mass="9343">MTDCGCTKAKAELEEYLHNELCKEDAADIREHMANCPDCSGEAKVGVVLTVAVQRACKETAPEDLRAQVLGMLRDSQAAHASAPARV</sequence>
<evidence type="ECO:0000313" key="3">
    <source>
        <dbReference type="Proteomes" id="UP000193711"/>
    </source>
</evidence>
<dbReference type="Proteomes" id="UP000193711">
    <property type="component" value="Unassembled WGS sequence"/>
</dbReference>
<dbReference type="STRING" id="1891671.SAMN06295885_0891"/>
<feature type="domain" description="Putative zinc-finger" evidence="1">
    <location>
        <begin position="6"/>
        <end position="39"/>
    </location>
</feature>
<dbReference type="AlphaFoldDB" id="A0A1X7N7T9"/>
<protein>
    <submittedName>
        <fullName evidence="2">Mycothiol system anti-sigma-R factor</fullName>
    </submittedName>
</protein>
<reference evidence="3" key="1">
    <citation type="submission" date="2017-04" db="EMBL/GenBank/DDBJ databases">
        <authorList>
            <person name="Varghese N."/>
            <person name="Submissions S."/>
        </authorList>
    </citation>
    <scope>NUCLEOTIDE SEQUENCE [LARGE SCALE GENOMIC DNA]</scope>
    <source>
        <strain evidence="3">VKM Ac-2121</strain>
    </source>
</reference>
<dbReference type="InterPro" id="IPR027383">
    <property type="entry name" value="Znf_put"/>
</dbReference>
<dbReference type="EMBL" id="FXBM01000001">
    <property type="protein sequence ID" value="SMH33561.1"/>
    <property type="molecule type" value="Genomic_DNA"/>
</dbReference>
<organism evidence="2 3">
    <name type="scientific">Rathayibacter oskolensis</name>
    <dbReference type="NCBI Taxonomy" id="1891671"/>
    <lineage>
        <taxon>Bacteria</taxon>
        <taxon>Bacillati</taxon>
        <taxon>Actinomycetota</taxon>
        <taxon>Actinomycetes</taxon>
        <taxon>Micrococcales</taxon>
        <taxon>Microbacteriaceae</taxon>
        <taxon>Rathayibacter</taxon>
    </lineage>
</organism>
<evidence type="ECO:0000259" key="1">
    <source>
        <dbReference type="Pfam" id="PF13490"/>
    </source>
</evidence>
<accession>A0A1X7N7T9</accession>
<dbReference type="RefSeq" id="WP_085475348.1">
    <property type="nucleotide sequence ID" value="NZ_FXBM01000001.1"/>
</dbReference>
<gene>
    <name evidence="2" type="ORF">SAMN06295885_0891</name>
</gene>
<name>A0A1X7N7T9_9MICO</name>
<keyword evidence="3" id="KW-1185">Reference proteome</keyword>
<evidence type="ECO:0000313" key="2">
    <source>
        <dbReference type="EMBL" id="SMH33561.1"/>
    </source>
</evidence>
<dbReference type="Pfam" id="PF13490">
    <property type="entry name" value="zf-HC2"/>
    <property type="match status" value="1"/>
</dbReference>
<dbReference type="OrthoDB" id="3267840at2"/>